<proteinExistence type="predicted"/>
<sequence>MVHCAVAISSLSSTKLVAETLRTVSETNTHSTWIVNNTLGTTGSLAEIRYFPGNANKMRLYDIPLKVRHRALYCFYAFCFFYHPINTLLHLDEVRAKAIEVARKSIDKYGVAEKGRFFAEAEQEFQLEKSSGISTGSVRTAPFAIDFLLAYYLLLEVFLDVYVPKVQNRINILVTLRTFKVQLLRFLIQIAFVENVLDGFDLLVIIELL</sequence>
<dbReference type="Proteomes" id="UP000274131">
    <property type="component" value="Unassembled WGS sequence"/>
</dbReference>
<accession>A0A0N4VAY1</accession>
<evidence type="ECO:0000313" key="3">
    <source>
        <dbReference type="WBParaSite" id="EVEC_0000767301-mRNA-1"/>
    </source>
</evidence>
<protein>
    <submittedName>
        <fullName evidence="3">Glyco_hydro_92 domain-containing protein</fullName>
    </submittedName>
</protein>
<organism evidence="3">
    <name type="scientific">Enterobius vermicularis</name>
    <name type="common">Human pinworm</name>
    <dbReference type="NCBI Taxonomy" id="51028"/>
    <lineage>
        <taxon>Eukaryota</taxon>
        <taxon>Metazoa</taxon>
        <taxon>Ecdysozoa</taxon>
        <taxon>Nematoda</taxon>
        <taxon>Chromadorea</taxon>
        <taxon>Rhabditida</taxon>
        <taxon>Spirurina</taxon>
        <taxon>Oxyuridomorpha</taxon>
        <taxon>Oxyuroidea</taxon>
        <taxon>Oxyuridae</taxon>
        <taxon>Enterobius</taxon>
    </lineage>
</organism>
<gene>
    <name evidence="1" type="ORF">EVEC_LOCUS7157</name>
</gene>
<dbReference type="EMBL" id="UXUI01008801">
    <property type="protein sequence ID" value="VDD92406.1"/>
    <property type="molecule type" value="Genomic_DNA"/>
</dbReference>
<reference evidence="3" key="1">
    <citation type="submission" date="2017-02" db="UniProtKB">
        <authorList>
            <consortium name="WormBaseParasite"/>
        </authorList>
    </citation>
    <scope>IDENTIFICATION</scope>
</reference>
<dbReference type="AlphaFoldDB" id="A0A0N4VAY1"/>
<reference evidence="1 2" key="2">
    <citation type="submission" date="2018-10" db="EMBL/GenBank/DDBJ databases">
        <authorList>
            <consortium name="Pathogen Informatics"/>
        </authorList>
    </citation>
    <scope>NUCLEOTIDE SEQUENCE [LARGE SCALE GENOMIC DNA]</scope>
</reference>
<evidence type="ECO:0000313" key="1">
    <source>
        <dbReference type="EMBL" id="VDD92406.1"/>
    </source>
</evidence>
<dbReference type="WBParaSite" id="EVEC_0000767301-mRNA-1">
    <property type="protein sequence ID" value="EVEC_0000767301-mRNA-1"/>
    <property type="gene ID" value="EVEC_0000767301"/>
</dbReference>
<keyword evidence="2" id="KW-1185">Reference proteome</keyword>
<name>A0A0N4VAY1_ENTVE</name>
<evidence type="ECO:0000313" key="2">
    <source>
        <dbReference type="Proteomes" id="UP000274131"/>
    </source>
</evidence>